<proteinExistence type="inferred from homology"/>
<evidence type="ECO:0000313" key="12">
    <source>
        <dbReference type="Proteomes" id="UP000318405"/>
    </source>
</evidence>
<evidence type="ECO:0000256" key="8">
    <source>
        <dbReference type="ARBA" id="ARBA00023004"/>
    </source>
</evidence>
<evidence type="ECO:0000256" key="6">
    <source>
        <dbReference type="ARBA" id="ARBA00022723"/>
    </source>
</evidence>
<evidence type="ECO:0000256" key="9">
    <source>
        <dbReference type="ARBA" id="ARBA00023014"/>
    </source>
</evidence>
<dbReference type="InterPro" id="IPR009010">
    <property type="entry name" value="Asp_de-COase-like_dom_sf"/>
</dbReference>
<reference evidence="11 12" key="1">
    <citation type="submission" date="2019-07" db="EMBL/GenBank/DDBJ databases">
        <title>Qingshengfaniella alkalisoli gen. nov., sp. nov., isolated from saline soil.</title>
        <authorList>
            <person name="Xu L."/>
            <person name="Huang X.-X."/>
            <person name="Sun J.-Q."/>
        </authorList>
    </citation>
    <scope>NUCLEOTIDE SEQUENCE [LARGE SCALE GENOMIC DNA]</scope>
    <source>
        <strain evidence="11 12">DSM 27279</strain>
    </source>
</reference>
<keyword evidence="6" id="KW-0479">Metal-binding</keyword>
<keyword evidence="8" id="KW-0408">Iron</keyword>
<sequence length="782" mass="84611">MTRKVDFAPYKGPAGGWGSAYSVGNVLVRQMAPGAVATLGRQNKAGGHMCTSCAWAKPARSHPFEFCENGAKATAWETTTRRADSGFFATHSVSELRAMTDFELENAGRLTTPMRWDPLKDAYVEVDWEQAFAEIGAELTALRARAEQVVFYTSGRASLETSYMYQLFARVYGNNNLPDSSNMCHESTSVALPKTIGVPVGTVRLPDFAVTDAIFFFGQNVGTSSPRLLHELQQASERGVPIVTFNPLRERGLEAFKNPQSPSEMVSSLSTRISSQYHQVVPGGDCAAIAGMCKAILQADDEAVQSGAPRVLDIDFIREHTDGFDAFAQAVRAREWADIERESGLTRGALQAAARVYCHARAAIAIYGMGMTQHVRGVDNVHMITNLLLMRGNIGKPGAGVCPVRGHSNVQGQRTVGITEKPELAPLDRLAELYGFTPPRAKGLDTVGTCEGVMDGSVRGFVGLGGNLLRAAPDSGRLEPAWRGLRLTVHIATKLNRTHLHPGEIGYLLPCLARSELHASPRGAQAVSTEDSTACIHGSMGRRKPASARLLAESAIVAAIAERTVAADAAVPWPVWAHDMVAVRAAMAATWPDQFGDIETAMWQPGGMPRPLGARQREWKTGNGRANFMAEAAVPSESASPGSDVLRLMTLRSNDQFNTTVYGYDDRFRGIKGTRHVVLMHRNDIDRLGLYEGDTVKLCTVAADERRRELEGLRVVPYDVPEGSCASYFPECNVLLPLGHHARESRVPAAKSIPVRIVRLGGVPRATAPGKAGASRVDARHL</sequence>
<dbReference type="Gene3D" id="3.40.50.740">
    <property type="match status" value="1"/>
</dbReference>
<dbReference type="SUPFAM" id="SSF50692">
    <property type="entry name" value="ADC-like"/>
    <property type="match status" value="1"/>
</dbReference>
<evidence type="ECO:0000259" key="10">
    <source>
        <dbReference type="Pfam" id="PF00384"/>
    </source>
</evidence>
<dbReference type="Pfam" id="PF00384">
    <property type="entry name" value="Molybdopterin"/>
    <property type="match status" value="1"/>
</dbReference>
<dbReference type="OrthoDB" id="5287431at2"/>
<dbReference type="InterPro" id="IPR037951">
    <property type="entry name" value="MopB_CT_YdeP"/>
</dbReference>
<dbReference type="InterPro" id="IPR050123">
    <property type="entry name" value="Prok_molybdopt-oxidoreductase"/>
</dbReference>
<name>A0A556B057_9BURK</name>
<evidence type="ECO:0000256" key="3">
    <source>
        <dbReference type="ARBA" id="ARBA00010312"/>
    </source>
</evidence>
<dbReference type="SUPFAM" id="SSF53706">
    <property type="entry name" value="Formate dehydrogenase/DMSO reductase, domains 1-3"/>
    <property type="match status" value="1"/>
</dbReference>
<keyword evidence="7" id="KW-0560">Oxidoreductase</keyword>
<dbReference type="GO" id="GO:0030151">
    <property type="term" value="F:molybdenum ion binding"/>
    <property type="evidence" value="ECO:0007669"/>
    <property type="project" value="InterPro"/>
</dbReference>
<dbReference type="GO" id="GO:0051539">
    <property type="term" value="F:4 iron, 4 sulfur cluster binding"/>
    <property type="evidence" value="ECO:0007669"/>
    <property type="project" value="UniProtKB-KW"/>
</dbReference>
<dbReference type="Proteomes" id="UP000318405">
    <property type="component" value="Unassembled WGS sequence"/>
</dbReference>
<gene>
    <name evidence="11" type="ORF">FOZ76_02065</name>
</gene>
<dbReference type="PANTHER" id="PTHR43105">
    <property type="entry name" value="RESPIRATORY NITRATE REDUCTASE"/>
    <property type="match status" value="1"/>
</dbReference>
<dbReference type="InterPro" id="IPR010046">
    <property type="entry name" value="Mopterin_OxRdtse_a_bac"/>
</dbReference>
<evidence type="ECO:0000256" key="2">
    <source>
        <dbReference type="ARBA" id="ARBA00001966"/>
    </source>
</evidence>
<accession>A0A556B057</accession>
<dbReference type="EMBL" id="VLTJ01000004">
    <property type="protein sequence ID" value="TSH98559.1"/>
    <property type="molecule type" value="Genomic_DNA"/>
</dbReference>
<dbReference type="InterPro" id="IPR041953">
    <property type="entry name" value="YdeP_MopB"/>
</dbReference>
<keyword evidence="12" id="KW-1185">Reference proteome</keyword>
<keyword evidence="5" id="KW-0500">Molybdenum</keyword>
<dbReference type="GO" id="GO:0016020">
    <property type="term" value="C:membrane"/>
    <property type="evidence" value="ECO:0007669"/>
    <property type="project" value="TreeGrafter"/>
</dbReference>
<comment type="cofactor">
    <cofactor evidence="2">
        <name>[4Fe-4S] cluster</name>
        <dbReference type="ChEBI" id="CHEBI:49883"/>
    </cofactor>
</comment>
<evidence type="ECO:0000256" key="5">
    <source>
        <dbReference type="ARBA" id="ARBA00022505"/>
    </source>
</evidence>
<dbReference type="PANTHER" id="PTHR43105:SF4">
    <property type="entry name" value="PROTEIN YDEP"/>
    <property type="match status" value="1"/>
</dbReference>
<evidence type="ECO:0000256" key="1">
    <source>
        <dbReference type="ARBA" id="ARBA00001942"/>
    </source>
</evidence>
<dbReference type="GO" id="GO:0008863">
    <property type="term" value="F:formate dehydrogenase (NAD+) activity"/>
    <property type="evidence" value="ECO:0007669"/>
    <property type="project" value="InterPro"/>
</dbReference>
<comment type="cofactor">
    <cofactor evidence="1">
        <name>Mo-bis(molybdopterin guanine dinucleotide)</name>
        <dbReference type="ChEBI" id="CHEBI:60539"/>
    </cofactor>
</comment>
<dbReference type="NCBIfam" id="TIGR01701">
    <property type="entry name" value="Fdhalpha-like"/>
    <property type="match status" value="1"/>
</dbReference>
<dbReference type="InterPro" id="IPR006656">
    <property type="entry name" value="Mopterin_OxRdtase"/>
</dbReference>
<dbReference type="AlphaFoldDB" id="A0A556B057"/>
<feature type="domain" description="Molybdopterin oxidoreductase" evidence="10">
    <location>
        <begin position="109"/>
        <end position="405"/>
    </location>
</feature>
<dbReference type="CDD" id="cd02767">
    <property type="entry name" value="MopB_ydeP"/>
    <property type="match status" value="1"/>
</dbReference>
<comment type="caution">
    <text evidence="11">The sequence shown here is derived from an EMBL/GenBank/DDBJ whole genome shotgun (WGS) entry which is preliminary data.</text>
</comment>
<dbReference type="PIRSF" id="PIRSF000144">
    <property type="entry name" value="CbbBc"/>
    <property type="match status" value="1"/>
</dbReference>
<protein>
    <submittedName>
        <fullName evidence="11">FdhF/YdeP family oxidoreductase</fullName>
    </submittedName>
</protein>
<evidence type="ECO:0000256" key="7">
    <source>
        <dbReference type="ARBA" id="ARBA00023002"/>
    </source>
</evidence>
<dbReference type="Gene3D" id="3.40.228.10">
    <property type="entry name" value="Dimethylsulfoxide Reductase, domain 2"/>
    <property type="match status" value="1"/>
</dbReference>
<keyword evidence="9" id="KW-0411">Iron-sulfur</keyword>
<evidence type="ECO:0000256" key="4">
    <source>
        <dbReference type="ARBA" id="ARBA00022485"/>
    </source>
</evidence>
<comment type="similarity">
    <text evidence="3">Belongs to the prokaryotic molybdopterin-containing oxidoreductase family.</text>
</comment>
<dbReference type="CDD" id="cd02787">
    <property type="entry name" value="MopB_CT_ydeP"/>
    <property type="match status" value="1"/>
</dbReference>
<organism evidence="11 12">
    <name type="scientific">Verticiella sediminum</name>
    <dbReference type="NCBI Taxonomy" id="1247510"/>
    <lineage>
        <taxon>Bacteria</taxon>
        <taxon>Pseudomonadati</taxon>
        <taxon>Pseudomonadota</taxon>
        <taxon>Betaproteobacteria</taxon>
        <taxon>Burkholderiales</taxon>
        <taxon>Alcaligenaceae</taxon>
        <taxon>Verticiella</taxon>
    </lineage>
</organism>
<dbReference type="RefSeq" id="WP_143946465.1">
    <property type="nucleotide sequence ID" value="NZ_BAABMB010000001.1"/>
</dbReference>
<evidence type="ECO:0000313" key="11">
    <source>
        <dbReference type="EMBL" id="TSH98559.1"/>
    </source>
</evidence>
<keyword evidence="4" id="KW-0004">4Fe-4S</keyword>